<keyword evidence="3 5" id="KW-1133">Transmembrane helix</keyword>
<dbReference type="InterPro" id="IPR052719">
    <property type="entry name" value="CvpA-like"/>
</dbReference>
<evidence type="ECO:0000256" key="5">
    <source>
        <dbReference type="SAM" id="Phobius"/>
    </source>
</evidence>
<keyword evidence="4 5" id="KW-0472">Membrane</keyword>
<gene>
    <name evidence="6" type="ORF">IPH26_21275</name>
</gene>
<dbReference type="GO" id="GO:0009403">
    <property type="term" value="P:toxin biosynthetic process"/>
    <property type="evidence" value="ECO:0007669"/>
    <property type="project" value="InterPro"/>
</dbReference>
<dbReference type="PANTHER" id="PTHR36926:SF1">
    <property type="entry name" value="COLICIN V PRODUCTION PROTEIN"/>
    <property type="match status" value="1"/>
</dbReference>
<dbReference type="Proteomes" id="UP000807785">
    <property type="component" value="Unassembled WGS sequence"/>
</dbReference>
<evidence type="ECO:0000256" key="1">
    <source>
        <dbReference type="ARBA" id="ARBA00004141"/>
    </source>
</evidence>
<evidence type="ECO:0000256" key="4">
    <source>
        <dbReference type="ARBA" id="ARBA00023136"/>
    </source>
</evidence>
<protein>
    <submittedName>
        <fullName evidence="6">CvpA family protein</fullName>
    </submittedName>
</protein>
<comment type="subcellular location">
    <subcellularLocation>
        <location evidence="1">Membrane</location>
        <topology evidence="1">Multi-pass membrane protein</topology>
    </subcellularLocation>
</comment>
<evidence type="ECO:0000256" key="3">
    <source>
        <dbReference type="ARBA" id="ARBA00022989"/>
    </source>
</evidence>
<evidence type="ECO:0000313" key="7">
    <source>
        <dbReference type="Proteomes" id="UP000807785"/>
    </source>
</evidence>
<dbReference type="EMBL" id="JADJEV010000005">
    <property type="protein sequence ID" value="MBK6975365.1"/>
    <property type="molecule type" value="Genomic_DNA"/>
</dbReference>
<dbReference type="GO" id="GO:0016020">
    <property type="term" value="C:membrane"/>
    <property type="evidence" value="ECO:0007669"/>
    <property type="project" value="UniProtKB-SubCell"/>
</dbReference>
<dbReference type="Pfam" id="PF02674">
    <property type="entry name" value="Colicin_V"/>
    <property type="match status" value="1"/>
</dbReference>
<feature type="transmembrane region" description="Helical" evidence="5">
    <location>
        <begin position="105"/>
        <end position="126"/>
    </location>
</feature>
<reference evidence="6" key="1">
    <citation type="submission" date="2020-10" db="EMBL/GenBank/DDBJ databases">
        <title>Connecting structure to function with the recovery of over 1000 high-quality activated sludge metagenome-assembled genomes encoding full-length rRNA genes using long-read sequencing.</title>
        <authorList>
            <person name="Singleton C.M."/>
            <person name="Petriglieri F."/>
            <person name="Kristensen J.M."/>
            <person name="Kirkegaard R.H."/>
            <person name="Michaelsen T.Y."/>
            <person name="Andersen M.H."/>
            <person name="Karst S.M."/>
            <person name="Dueholm M.S."/>
            <person name="Nielsen P.H."/>
            <person name="Albertsen M."/>
        </authorList>
    </citation>
    <scope>NUCLEOTIDE SEQUENCE</scope>
    <source>
        <strain evidence="6">Bjer_18-Q3-R1-45_BAT3C.347</strain>
    </source>
</reference>
<name>A0A9D7E9L9_9PROT</name>
<accession>A0A9D7E9L9</accession>
<sequence>MTGFDLCVIAILAASLLLGLWRGLVSEVLALAAWVLALLAGKMFAGEVAPALAGLIKDPTLQMFTAFALIAVGVILLVALLRLLLRELLKAAGLGVTDRVLGACFGLGRGLLVVLLGVLVAGLTSLPRAAWWQESMLAPPLETAVMAAKPWMPAVMAKRIKYR</sequence>
<organism evidence="6 7">
    <name type="scientific">Candidatus Methylophosphatis roskildensis</name>
    <dbReference type="NCBI Taxonomy" id="2899263"/>
    <lineage>
        <taxon>Bacteria</taxon>
        <taxon>Pseudomonadati</taxon>
        <taxon>Pseudomonadota</taxon>
        <taxon>Betaproteobacteria</taxon>
        <taxon>Nitrosomonadales</taxon>
        <taxon>Sterolibacteriaceae</taxon>
        <taxon>Candidatus Methylophosphatis</taxon>
    </lineage>
</organism>
<proteinExistence type="predicted"/>
<feature type="transmembrane region" description="Helical" evidence="5">
    <location>
        <begin position="32"/>
        <end position="56"/>
    </location>
</feature>
<dbReference type="InterPro" id="IPR003825">
    <property type="entry name" value="Colicin-V_CvpA"/>
</dbReference>
<dbReference type="PANTHER" id="PTHR36926">
    <property type="entry name" value="COLICIN V PRODUCTION PROTEIN"/>
    <property type="match status" value="1"/>
</dbReference>
<feature type="transmembrane region" description="Helical" evidence="5">
    <location>
        <begin position="63"/>
        <end position="85"/>
    </location>
</feature>
<evidence type="ECO:0000256" key="2">
    <source>
        <dbReference type="ARBA" id="ARBA00022692"/>
    </source>
</evidence>
<dbReference type="AlphaFoldDB" id="A0A9D7E9L9"/>
<evidence type="ECO:0000313" key="6">
    <source>
        <dbReference type="EMBL" id="MBK6975365.1"/>
    </source>
</evidence>
<comment type="caution">
    <text evidence="6">The sequence shown here is derived from an EMBL/GenBank/DDBJ whole genome shotgun (WGS) entry which is preliminary data.</text>
</comment>
<keyword evidence="2 5" id="KW-0812">Transmembrane</keyword>